<accession>A0A0N5AVA6</accession>
<name>A0A0N5AVA6_9BILA</name>
<sequence length="207" mass="24381">MPYRKLKSLLLLVLTVVKRPLHCWRRRKKSEDFSPISVVVKKASDDAVLPQWDGDSNQWNSWQEKPFTNVVEEKIEEYRKKMTEKLQEQPEVVTEPNYFNDMEPEVKHTRKAYIGKSRNGNSQKNLRTNLFTFTDNESPAVVPSGELGLLDDRPENPSGNWEDSLDVEEVDEVLRAQRAKERHEKQMQRRLEHERRLLQKKGLNNVV</sequence>
<evidence type="ECO:0000313" key="4">
    <source>
        <dbReference type="WBParaSite" id="SMUV_0000881701-mRNA-1"/>
    </source>
</evidence>
<dbReference type="PANTHER" id="PTHR15208:SF2">
    <property type="entry name" value="RECEPTOR-BINDING CANCER ANTIGEN EXPRESSED ON SISO CELLS"/>
    <property type="match status" value="1"/>
</dbReference>
<proteinExistence type="predicted"/>
<evidence type="ECO:0000256" key="2">
    <source>
        <dbReference type="SAM" id="SignalP"/>
    </source>
</evidence>
<evidence type="ECO:0000256" key="1">
    <source>
        <dbReference type="SAM" id="MobiDB-lite"/>
    </source>
</evidence>
<reference evidence="4" key="1">
    <citation type="submission" date="2017-02" db="UniProtKB">
        <authorList>
            <consortium name="WormBaseParasite"/>
        </authorList>
    </citation>
    <scope>IDENTIFICATION</scope>
</reference>
<dbReference type="PIRSF" id="PIRSF034247">
    <property type="entry name" value="RCAS1"/>
    <property type="match status" value="1"/>
</dbReference>
<dbReference type="PANTHER" id="PTHR15208">
    <property type="entry name" value="RECEPTOR-BINDING CANCER ANTIGEN EXPRESSED ON SISO CELLS CANCER ASSOCIATED SURFACE ANTIGEN RCAS1 ESTROGEN RECEPTOR-BINDING FRAGMENT- ASSOCIATED GENE 9 PROTEIN"/>
    <property type="match status" value="1"/>
</dbReference>
<dbReference type="Proteomes" id="UP000046393">
    <property type="component" value="Unplaced"/>
</dbReference>
<feature type="chain" id="PRO_5005893456" evidence="2">
    <location>
        <begin position="24"/>
        <end position="207"/>
    </location>
</feature>
<dbReference type="InterPro" id="IPR017025">
    <property type="entry name" value="Cancer-assoc_antigen_RCAS1"/>
</dbReference>
<dbReference type="GO" id="GO:0030141">
    <property type="term" value="C:secretory granule"/>
    <property type="evidence" value="ECO:0007669"/>
    <property type="project" value="TreeGrafter"/>
</dbReference>
<feature type="signal peptide" evidence="2">
    <location>
        <begin position="1"/>
        <end position="23"/>
    </location>
</feature>
<keyword evidence="3" id="KW-1185">Reference proteome</keyword>
<keyword evidence="2" id="KW-0732">Signal</keyword>
<dbReference type="WBParaSite" id="SMUV_0000881701-mRNA-1">
    <property type="protein sequence ID" value="SMUV_0000881701-mRNA-1"/>
    <property type="gene ID" value="SMUV_0000881701"/>
</dbReference>
<feature type="region of interest" description="Disordered" evidence="1">
    <location>
        <begin position="142"/>
        <end position="163"/>
    </location>
</feature>
<evidence type="ECO:0000313" key="3">
    <source>
        <dbReference type="Proteomes" id="UP000046393"/>
    </source>
</evidence>
<organism evidence="3 4">
    <name type="scientific">Syphacia muris</name>
    <dbReference type="NCBI Taxonomy" id="451379"/>
    <lineage>
        <taxon>Eukaryota</taxon>
        <taxon>Metazoa</taxon>
        <taxon>Ecdysozoa</taxon>
        <taxon>Nematoda</taxon>
        <taxon>Chromadorea</taxon>
        <taxon>Rhabditida</taxon>
        <taxon>Spirurina</taxon>
        <taxon>Oxyuridomorpha</taxon>
        <taxon>Oxyuroidea</taxon>
        <taxon>Oxyuridae</taxon>
        <taxon>Syphacia</taxon>
    </lineage>
</organism>
<protein>
    <submittedName>
        <fullName evidence="4">Receptor-binding cancer antigen expressed on SiSo cells</fullName>
    </submittedName>
</protein>
<dbReference type="AlphaFoldDB" id="A0A0N5AVA6"/>
<dbReference type="STRING" id="451379.A0A0N5AVA6"/>